<accession>A0A517PIX2</accession>
<dbReference type="EMBL" id="CP036266">
    <property type="protein sequence ID" value="QDT19323.1"/>
    <property type="molecule type" value="Genomic_DNA"/>
</dbReference>
<dbReference type="OrthoDB" id="9810761at2"/>
<reference evidence="3 4" key="1">
    <citation type="submission" date="2019-02" db="EMBL/GenBank/DDBJ databases">
        <title>Deep-cultivation of Planctomycetes and their phenomic and genomic characterization uncovers novel biology.</title>
        <authorList>
            <person name="Wiegand S."/>
            <person name="Jogler M."/>
            <person name="Boedeker C."/>
            <person name="Pinto D."/>
            <person name="Vollmers J."/>
            <person name="Rivas-Marin E."/>
            <person name="Kohn T."/>
            <person name="Peeters S.H."/>
            <person name="Heuer A."/>
            <person name="Rast P."/>
            <person name="Oberbeckmann S."/>
            <person name="Bunk B."/>
            <person name="Jeske O."/>
            <person name="Meyerdierks A."/>
            <person name="Storesund J.E."/>
            <person name="Kallscheuer N."/>
            <person name="Luecker S."/>
            <person name="Lage O.M."/>
            <person name="Pohl T."/>
            <person name="Merkel B.J."/>
            <person name="Hornburger P."/>
            <person name="Mueller R.-W."/>
            <person name="Bruemmer F."/>
            <person name="Labrenz M."/>
            <person name="Spormann A.M."/>
            <person name="Op den Camp H."/>
            <person name="Overmann J."/>
            <person name="Amann R."/>
            <person name="Jetten M.S.M."/>
            <person name="Mascher T."/>
            <person name="Medema M.H."/>
            <person name="Devos D.P."/>
            <person name="Kaster A.-K."/>
            <person name="Ovreas L."/>
            <person name="Rohde M."/>
            <person name="Galperin M.Y."/>
            <person name="Jogler C."/>
        </authorList>
    </citation>
    <scope>NUCLEOTIDE SEQUENCE [LARGE SCALE GENOMIC DNA]</scope>
    <source>
        <strain evidence="3 4">HG66A1</strain>
    </source>
</reference>
<evidence type="ECO:0000259" key="2">
    <source>
        <dbReference type="Pfam" id="PF00437"/>
    </source>
</evidence>
<name>A0A517PIX2_9PLAN</name>
<gene>
    <name evidence="3" type="ORF">HG66A1_10880</name>
</gene>
<dbReference type="PANTHER" id="PTHR30486:SF15">
    <property type="entry name" value="TYPE II_IV SECRETION SYSTEM ATPASE"/>
    <property type="match status" value="1"/>
</dbReference>
<dbReference type="Pfam" id="PF00437">
    <property type="entry name" value="T2SSE"/>
    <property type="match status" value="1"/>
</dbReference>
<protein>
    <submittedName>
        <fullName evidence="3">Conjugal transfer protein</fullName>
    </submittedName>
</protein>
<dbReference type="SUPFAM" id="SSF52540">
    <property type="entry name" value="P-loop containing nucleoside triphosphate hydrolases"/>
    <property type="match status" value="1"/>
</dbReference>
<feature type="domain" description="Bacterial type II secretion system protein E" evidence="2">
    <location>
        <begin position="85"/>
        <end position="363"/>
    </location>
</feature>
<dbReference type="RefSeq" id="WP_145181177.1">
    <property type="nucleotide sequence ID" value="NZ_CP036266.1"/>
</dbReference>
<dbReference type="PANTHER" id="PTHR30486">
    <property type="entry name" value="TWITCHING MOTILITY PROTEIN PILT"/>
    <property type="match status" value="1"/>
</dbReference>
<dbReference type="GO" id="GO:0016887">
    <property type="term" value="F:ATP hydrolysis activity"/>
    <property type="evidence" value="ECO:0007669"/>
    <property type="project" value="InterPro"/>
</dbReference>
<sequence length="453" mass="50720">MVLQSETPVANSSADSRKAFQRLKTRLHRQMVDAIDFSKAGELPEADLRQKLRGLAEHLCMQQDIALDQKNRDIMVREILDEIYGFGPLEPLMSDPEVSDVLVNGADRVFVERRGLLEETDISFADDEHLLQLIHRLVGRAGRRIDEVSPMVDAKLPDGSRLNAVIPPLALKGPTLSIRRFRTQALLFDDMVQMGSLAPDMATFLEMAVKGRLNILISGGTGAGKTTLLNNLSRYITNRERIVTIEQTSELQLQQPDVVSLEARPSNIEGQGEINQRELLKNSLRMRPDRIIVGESRGGEVLEMLQAMNTGHDGSMSTVHANDTRDALDRLELMIALSGAELPNAIARRYIASAIHLLVHITRLPNGERKVMRISELIGYQNGEYMVEDLFVYRITSVDPDGTVHGNFYATGHQPLTLNWLTQTNFNENTDLFHARELPLSGSQNDQQNEQES</sequence>
<accession>A0A5A8BBV3</accession>
<dbReference type="Gene3D" id="3.30.450.380">
    <property type="match status" value="1"/>
</dbReference>
<dbReference type="InterPro" id="IPR050921">
    <property type="entry name" value="T4SS_GSP_E_ATPase"/>
</dbReference>
<proteinExistence type="inferred from homology"/>
<comment type="similarity">
    <text evidence="1">Belongs to the GSP E family.</text>
</comment>
<dbReference type="CDD" id="cd01130">
    <property type="entry name" value="VirB11-like_ATPase"/>
    <property type="match status" value="1"/>
</dbReference>
<dbReference type="AlphaFoldDB" id="A0A517PIX2"/>
<dbReference type="Gene3D" id="3.40.50.300">
    <property type="entry name" value="P-loop containing nucleotide triphosphate hydrolases"/>
    <property type="match status" value="1"/>
</dbReference>
<evidence type="ECO:0000313" key="4">
    <source>
        <dbReference type="Proteomes" id="UP000320421"/>
    </source>
</evidence>
<dbReference type="InterPro" id="IPR001482">
    <property type="entry name" value="T2SS/T4SS_dom"/>
</dbReference>
<evidence type="ECO:0000313" key="3">
    <source>
        <dbReference type="EMBL" id="QDT19323.1"/>
    </source>
</evidence>
<keyword evidence="4" id="KW-1185">Reference proteome</keyword>
<evidence type="ECO:0000256" key="1">
    <source>
        <dbReference type="ARBA" id="ARBA00006611"/>
    </source>
</evidence>
<dbReference type="InterPro" id="IPR027417">
    <property type="entry name" value="P-loop_NTPase"/>
</dbReference>
<organism evidence="3 4">
    <name type="scientific">Gimesia chilikensis</name>
    <dbReference type="NCBI Taxonomy" id="2605989"/>
    <lineage>
        <taxon>Bacteria</taxon>
        <taxon>Pseudomonadati</taxon>
        <taxon>Planctomycetota</taxon>
        <taxon>Planctomycetia</taxon>
        <taxon>Planctomycetales</taxon>
        <taxon>Planctomycetaceae</taxon>
        <taxon>Gimesia</taxon>
    </lineage>
</organism>
<dbReference type="Proteomes" id="UP000320421">
    <property type="component" value="Chromosome"/>
</dbReference>